<keyword evidence="3" id="KW-0862">Zinc</keyword>
<dbReference type="GO" id="GO:0008270">
    <property type="term" value="F:zinc ion binding"/>
    <property type="evidence" value="ECO:0007669"/>
    <property type="project" value="UniProtKB-KW"/>
</dbReference>
<feature type="domain" description="MYND-type" evidence="4">
    <location>
        <begin position="10"/>
        <end position="50"/>
    </location>
</feature>
<dbReference type="SUPFAM" id="SSF144232">
    <property type="entry name" value="HIT/MYND zinc finger-like"/>
    <property type="match status" value="1"/>
</dbReference>
<evidence type="ECO:0000256" key="1">
    <source>
        <dbReference type="ARBA" id="ARBA00022723"/>
    </source>
</evidence>
<sequence length="252" mass="27788">MPAQPPTAPCEVCGATTTTNCSSCAQVGIDLFFCSRDCQKLVWCSHKFVCGTGGRAGPIKIPELSAEEIEDLKARADNSMWLEIGGFSSVKADLERFSGRSFEYVLKHLPGPTWSTAELPLKPLLVAAVRSSRLAVCRMNLPPSVSPPVPFFFLAAQQCQVYVHLYKSEMLPPFVSYKSWNDFLIHRLLVLAIRTSSPITSGTTLKELQRSLQGCTGATSSGCSTEWARATRNWQTRSRTFPSTSSWIRRSS</sequence>
<keyword evidence="1" id="KW-0479">Metal-binding</keyword>
<keyword evidence="2" id="KW-0863">Zinc-finger</keyword>
<gene>
    <name evidence="5" type="ORF">RHTO0S_21e01112g</name>
</gene>
<dbReference type="EMBL" id="LK052956">
    <property type="protein sequence ID" value="CDR48892.1"/>
    <property type="molecule type" value="Genomic_DNA"/>
</dbReference>
<evidence type="ECO:0000313" key="5">
    <source>
        <dbReference type="EMBL" id="CDR48892.1"/>
    </source>
</evidence>
<accession>A0A061BFX4</accession>
<dbReference type="AlphaFoldDB" id="A0A061BFX4"/>
<name>A0A061BFX4_RHOTO</name>
<proteinExistence type="predicted"/>
<protein>
    <submittedName>
        <fullName evidence="5">RHTO0S21e01112g1_1</fullName>
    </submittedName>
</protein>
<dbReference type="InterPro" id="IPR002893">
    <property type="entry name" value="Znf_MYND"/>
</dbReference>
<evidence type="ECO:0000256" key="3">
    <source>
        <dbReference type="ARBA" id="ARBA00022833"/>
    </source>
</evidence>
<dbReference type="OrthoDB" id="2519322at2759"/>
<organism evidence="5">
    <name type="scientific">Rhodotorula toruloides</name>
    <name type="common">Yeast</name>
    <name type="synonym">Rhodosporidium toruloides</name>
    <dbReference type="NCBI Taxonomy" id="5286"/>
    <lineage>
        <taxon>Eukaryota</taxon>
        <taxon>Fungi</taxon>
        <taxon>Dikarya</taxon>
        <taxon>Basidiomycota</taxon>
        <taxon>Pucciniomycotina</taxon>
        <taxon>Microbotryomycetes</taxon>
        <taxon>Sporidiobolales</taxon>
        <taxon>Sporidiobolaceae</taxon>
        <taxon>Rhodotorula</taxon>
    </lineage>
</organism>
<dbReference type="Gene3D" id="6.10.140.2220">
    <property type="match status" value="1"/>
</dbReference>
<evidence type="ECO:0000256" key="2">
    <source>
        <dbReference type="ARBA" id="ARBA00022771"/>
    </source>
</evidence>
<dbReference type="Pfam" id="PF01753">
    <property type="entry name" value="zf-MYND"/>
    <property type="match status" value="1"/>
</dbReference>
<evidence type="ECO:0000259" key="4">
    <source>
        <dbReference type="Pfam" id="PF01753"/>
    </source>
</evidence>
<reference evidence="5" key="1">
    <citation type="journal article" date="2014" name="Genome Announc.">
        <title>Draft genome sequence of Rhodosporidium toruloides CECT1137, an oleaginous yeast of biotechnological interest.</title>
        <authorList>
            <person name="Morin N."/>
            <person name="Calcas X."/>
            <person name="Devillers H."/>
            <person name="Durrens P."/>
            <person name="Sherman D.J."/>
            <person name="Nicaud J.-M."/>
            <person name="Neuveglise C."/>
        </authorList>
    </citation>
    <scope>NUCLEOTIDE SEQUENCE</scope>
    <source>
        <strain evidence="5">CECT1137</strain>
    </source>
</reference>